<evidence type="ECO:0000256" key="1">
    <source>
        <dbReference type="ARBA" id="ARBA00006817"/>
    </source>
</evidence>
<comment type="similarity">
    <text evidence="1">Belongs to the AHA1 family.</text>
</comment>
<comment type="caution">
    <text evidence="3">The sequence shown here is derived from an EMBL/GenBank/DDBJ whole genome shotgun (WGS) entry which is preliminary data.</text>
</comment>
<name>A0A4V2S7D9_9PSEU</name>
<dbReference type="Proteomes" id="UP000295680">
    <property type="component" value="Unassembled WGS sequence"/>
</dbReference>
<accession>A0A4V2S7D9</accession>
<evidence type="ECO:0000259" key="2">
    <source>
        <dbReference type="Pfam" id="PF08327"/>
    </source>
</evidence>
<dbReference type="OrthoDB" id="8417725at2"/>
<feature type="domain" description="Activator of Hsp90 ATPase homologue 1/2-like C-terminal" evidence="2">
    <location>
        <begin position="15"/>
        <end position="136"/>
    </location>
</feature>
<keyword evidence="4" id="KW-1185">Reference proteome</keyword>
<dbReference type="AlphaFoldDB" id="A0A4V2S7D9"/>
<dbReference type="RefSeq" id="WP_132117509.1">
    <property type="nucleotide sequence ID" value="NZ_SLWS01000004.1"/>
</dbReference>
<evidence type="ECO:0000313" key="4">
    <source>
        <dbReference type="Proteomes" id="UP000295680"/>
    </source>
</evidence>
<organism evidence="3 4">
    <name type="scientific">Actinocrispum wychmicini</name>
    <dbReference type="NCBI Taxonomy" id="1213861"/>
    <lineage>
        <taxon>Bacteria</taxon>
        <taxon>Bacillati</taxon>
        <taxon>Actinomycetota</taxon>
        <taxon>Actinomycetes</taxon>
        <taxon>Pseudonocardiales</taxon>
        <taxon>Pseudonocardiaceae</taxon>
        <taxon>Actinocrispum</taxon>
    </lineage>
</organism>
<dbReference type="InterPro" id="IPR023393">
    <property type="entry name" value="START-like_dom_sf"/>
</dbReference>
<protein>
    <submittedName>
        <fullName evidence="3">Uncharacterized protein YndB with AHSA1/START domain</fullName>
    </submittedName>
</protein>
<proteinExistence type="inferred from homology"/>
<dbReference type="SUPFAM" id="SSF55961">
    <property type="entry name" value="Bet v1-like"/>
    <property type="match status" value="1"/>
</dbReference>
<reference evidence="3 4" key="1">
    <citation type="submission" date="2019-03" db="EMBL/GenBank/DDBJ databases">
        <title>Genomic Encyclopedia of Type Strains, Phase IV (KMG-IV): sequencing the most valuable type-strain genomes for metagenomic binning, comparative biology and taxonomic classification.</title>
        <authorList>
            <person name="Goeker M."/>
        </authorList>
    </citation>
    <scope>NUCLEOTIDE SEQUENCE [LARGE SCALE GENOMIC DNA]</scope>
    <source>
        <strain evidence="3 4">DSM 45934</strain>
    </source>
</reference>
<dbReference type="CDD" id="cd07814">
    <property type="entry name" value="SRPBCC_CalC_Aha1-like"/>
    <property type="match status" value="1"/>
</dbReference>
<dbReference type="Gene3D" id="3.30.530.20">
    <property type="match status" value="1"/>
</dbReference>
<gene>
    <name evidence="3" type="ORF">EV192_104383</name>
</gene>
<dbReference type="Pfam" id="PF08327">
    <property type="entry name" value="AHSA1"/>
    <property type="match status" value="1"/>
</dbReference>
<dbReference type="InterPro" id="IPR013538">
    <property type="entry name" value="ASHA1/2-like_C"/>
</dbReference>
<dbReference type="EMBL" id="SLWS01000004">
    <property type="protein sequence ID" value="TCO59540.1"/>
    <property type="molecule type" value="Genomic_DNA"/>
</dbReference>
<evidence type="ECO:0000313" key="3">
    <source>
        <dbReference type="EMBL" id="TCO59540.1"/>
    </source>
</evidence>
<sequence length="255" mass="27890">MSHDFEIADEIAMAATPEQVWDAIATGPGVDSWFMGRTEIAPGAGGTNSLDMTDAMGFVQKSTITAWEPGKRLAFREDSPDGTFTAFEYLLEGRDGGSTVLRFVHNGILGGDWDAEYYDSMKAGDLMYLRQLATYVKYFPGRYATRNLFLLGPAVPDNERVWSRFAAALSLTGDITQGAPVRLNVPGLPATDGVVEFLSEPHFVGVRTPHGIHTLIKGYQDTLVVGYHGFSDDEDEKEIESVWRSWLASAAVTPA</sequence>